<dbReference type="InterPro" id="IPR041635">
    <property type="entry name" value="Type_ISP_LLaBIII_C"/>
</dbReference>
<evidence type="ECO:0000259" key="2">
    <source>
        <dbReference type="Pfam" id="PF18135"/>
    </source>
</evidence>
<name>S4MX94_9ACTN</name>
<accession>S4MX94</accession>
<sequence>MKSTGDRRPDKLEPPLPGQQETGSLAAEKETVPVIVKYGRMTFNRQYIIADRRVIDRPRPALWFAHNDQRQIYLSELHTESGRPGRR</sequence>
<dbReference type="PATRIC" id="fig|1283301.3.peg.1304"/>
<dbReference type="AlphaFoldDB" id="S4MX94"/>
<evidence type="ECO:0000256" key="1">
    <source>
        <dbReference type="SAM" id="MobiDB-lite"/>
    </source>
</evidence>
<gene>
    <name evidence="3" type="ORF">STAFG_1324</name>
</gene>
<comment type="caution">
    <text evidence="3">The sequence shown here is derived from an EMBL/GenBank/DDBJ whole genome shotgun (WGS) entry which is preliminary data.</text>
</comment>
<evidence type="ECO:0000313" key="3">
    <source>
        <dbReference type="EMBL" id="EPJ41631.1"/>
    </source>
</evidence>
<dbReference type="HOGENOM" id="CLU_2481831_0_0_11"/>
<dbReference type="OrthoDB" id="9776021at2"/>
<feature type="compositionally biased region" description="Basic and acidic residues" evidence="1">
    <location>
        <begin position="1"/>
        <end position="13"/>
    </location>
</feature>
<proteinExistence type="predicted"/>
<feature type="region of interest" description="Disordered" evidence="1">
    <location>
        <begin position="1"/>
        <end position="28"/>
    </location>
</feature>
<reference evidence="3 4" key="1">
    <citation type="submission" date="2013-02" db="EMBL/GenBank/DDBJ databases">
        <title>Draft Genome Sequence of Streptomyces afghaniensis, Which Produces Compounds of the Julimycin B-Complex.</title>
        <authorList>
            <person name="Gruening B.A."/>
            <person name="Praeg A."/>
            <person name="Erxleben A."/>
            <person name="Guenther S."/>
            <person name="Fiedler H.-P."/>
            <person name="Goodfellow M."/>
            <person name="Mueller M."/>
        </authorList>
    </citation>
    <scope>NUCLEOTIDE SEQUENCE [LARGE SCALE GENOMIC DNA]</scope>
    <source>
        <strain evidence="3 4">772</strain>
    </source>
</reference>
<keyword evidence="4" id="KW-1185">Reference proteome</keyword>
<dbReference type="EMBL" id="AOPY01001309">
    <property type="protein sequence ID" value="EPJ41631.1"/>
    <property type="molecule type" value="Genomic_DNA"/>
</dbReference>
<dbReference type="Pfam" id="PF18135">
    <property type="entry name" value="Type_ISP_C"/>
    <property type="match status" value="1"/>
</dbReference>
<evidence type="ECO:0000313" key="4">
    <source>
        <dbReference type="Proteomes" id="UP000015001"/>
    </source>
</evidence>
<feature type="domain" description="Type ISP restriction-modification enzyme LLaBIII C-terminal specificity" evidence="2">
    <location>
        <begin position="3"/>
        <end position="83"/>
    </location>
</feature>
<organism evidence="3 4">
    <name type="scientific">Streptomyces afghaniensis 772</name>
    <dbReference type="NCBI Taxonomy" id="1283301"/>
    <lineage>
        <taxon>Bacteria</taxon>
        <taxon>Bacillati</taxon>
        <taxon>Actinomycetota</taxon>
        <taxon>Actinomycetes</taxon>
        <taxon>Kitasatosporales</taxon>
        <taxon>Streptomycetaceae</taxon>
        <taxon>Streptomyces</taxon>
    </lineage>
</organism>
<protein>
    <recommendedName>
        <fullName evidence="2">Type ISP restriction-modification enzyme LLaBIII C-terminal specificity domain-containing protein</fullName>
    </recommendedName>
</protein>
<dbReference type="Proteomes" id="UP000015001">
    <property type="component" value="Unassembled WGS sequence"/>
</dbReference>